<evidence type="ECO:0000256" key="1">
    <source>
        <dbReference type="SAM" id="Coils"/>
    </source>
</evidence>
<dbReference type="OrthoDB" id="20554at2759"/>
<dbReference type="AlphaFoldDB" id="A0A2C9UWJ2"/>
<dbReference type="InterPro" id="IPR039313">
    <property type="entry name" value="HIT4"/>
</dbReference>
<evidence type="ECO:0000256" key="2">
    <source>
        <dbReference type="SAM" id="MobiDB-lite"/>
    </source>
</evidence>
<gene>
    <name evidence="3" type="ORF">MANES_12G141500v8</name>
</gene>
<dbReference type="GO" id="GO:1900034">
    <property type="term" value="P:regulation of cellular response to heat"/>
    <property type="evidence" value="ECO:0007669"/>
    <property type="project" value="InterPro"/>
</dbReference>
<dbReference type="PANTHER" id="PTHR33704:SF1">
    <property type="entry name" value="PROTEIN HEAT INTOLERANT 4-RELATED"/>
    <property type="match status" value="1"/>
</dbReference>
<comment type="caution">
    <text evidence="3">The sequence shown here is derived from an EMBL/GenBank/DDBJ whole genome shotgun (WGS) entry which is preliminary data.</text>
</comment>
<dbReference type="Gramene" id="Manes.12G141500.2.v8.1">
    <property type="protein sequence ID" value="Manes.12G141500.2.v8.1.CDS"/>
    <property type="gene ID" value="Manes.12G141500.v8.1"/>
</dbReference>
<dbReference type="PANTHER" id="PTHR33704">
    <property type="entry name" value="PROTEIN HEAT INTOLERANT 4-RELATED"/>
    <property type="match status" value="1"/>
</dbReference>
<evidence type="ECO:0000313" key="4">
    <source>
        <dbReference type="Proteomes" id="UP000091857"/>
    </source>
</evidence>
<protein>
    <recommendedName>
        <fullName evidence="5">Protein HEAT INTOLERANT 4-like</fullName>
    </recommendedName>
</protein>
<sequence length="351" mass="41422">MPMRKGAKRKRVQKDKEEEVVKASSSSQDNHKQESTKAPTRAKRVKASKPQPEPEYFEDKRNLEDLWKEAFPVGTEWDQLDAVYQFNWNFSNLEDAFEEGGVLHGKKVYLFGCTEPQLVPYKDEQKVICVPAVVAIVSPFPPSDKIGINSVQRESEEIIPMKQMKMDWVPYIPLENRESQVDRLKSQIFILSCTQRRSALRHLKIDRVKKYEYCLPYFYHPFKEDELEQSTEVQIIFPAEPKPVFCEFDWELDELEEFADNLIKEEELSEDQKDAFKEFVKEKVREAKKANREARESRKKVLAEMSEETKKAYENMRFYKFYPVETPDTPDISKVKAPFINRYYGKAHEVF</sequence>
<accession>A0A2C9UWJ2</accession>
<dbReference type="Proteomes" id="UP000091857">
    <property type="component" value="Chromosome 12"/>
</dbReference>
<evidence type="ECO:0000313" key="3">
    <source>
        <dbReference type="EMBL" id="OAY35916.1"/>
    </source>
</evidence>
<feature type="region of interest" description="Disordered" evidence="2">
    <location>
        <begin position="1"/>
        <end position="57"/>
    </location>
</feature>
<name>A0A2C9UWJ2_MANES</name>
<dbReference type="Gramene" id="Manes.12G141500.1.v8.1">
    <property type="protein sequence ID" value="Manes.12G141500.1.v8.1.CDS"/>
    <property type="gene ID" value="Manes.12G141500.v8.1"/>
</dbReference>
<organism evidence="3 4">
    <name type="scientific">Manihot esculenta</name>
    <name type="common">Cassava</name>
    <name type="synonym">Jatropha manihot</name>
    <dbReference type="NCBI Taxonomy" id="3983"/>
    <lineage>
        <taxon>Eukaryota</taxon>
        <taxon>Viridiplantae</taxon>
        <taxon>Streptophyta</taxon>
        <taxon>Embryophyta</taxon>
        <taxon>Tracheophyta</taxon>
        <taxon>Spermatophyta</taxon>
        <taxon>Magnoliopsida</taxon>
        <taxon>eudicotyledons</taxon>
        <taxon>Gunneridae</taxon>
        <taxon>Pentapetalae</taxon>
        <taxon>rosids</taxon>
        <taxon>fabids</taxon>
        <taxon>Malpighiales</taxon>
        <taxon>Euphorbiaceae</taxon>
        <taxon>Crotonoideae</taxon>
        <taxon>Manihoteae</taxon>
        <taxon>Manihot</taxon>
    </lineage>
</organism>
<keyword evidence="4" id="KW-1185">Reference proteome</keyword>
<keyword evidence="1" id="KW-0175">Coiled coil</keyword>
<feature type="compositionally biased region" description="Basic residues" evidence="2">
    <location>
        <begin position="1"/>
        <end position="13"/>
    </location>
</feature>
<reference evidence="4" key="1">
    <citation type="journal article" date="2016" name="Nat. Biotechnol.">
        <title>Sequencing wild and cultivated cassava and related species reveals extensive interspecific hybridization and genetic diversity.</title>
        <authorList>
            <person name="Bredeson J.V."/>
            <person name="Lyons J.B."/>
            <person name="Prochnik S.E."/>
            <person name="Wu G.A."/>
            <person name="Ha C.M."/>
            <person name="Edsinger-Gonzales E."/>
            <person name="Grimwood J."/>
            <person name="Schmutz J."/>
            <person name="Rabbi I.Y."/>
            <person name="Egesi C."/>
            <person name="Nauluvula P."/>
            <person name="Lebot V."/>
            <person name="Ndunguru J."/>
            <person name="Mkamilo G."/>
            <person name="Bart R.S."/>
            <person name="Setter T.L."/>
            <person name="Gleadow R.M."/>
            <person name="Kulakow P."/>
            <person name="Ferguson M.E."/>
            <person name="Rounsley S."/>
            <person name="Rokhsar D.S."/>
        </authorList>
    </citation>
    <scope>NUCLEOTIDE SEQUENCE [LARGE SCALE GENOMIC DNA]</scope>
    <source>
        <strain evidence="4">cv. AM560-2</strain>
    </source>
</reference>
<dbReference type="Gene3D" id="6.10.250.2770">
    <property type="match status" value="1"/>
</dbReference>
<dbReference type="STRING" id="3983.A0A2C9UWJ2"/>
<proteinExistence type="predicted"/>
<evidence type="ECO:0008006" key="5">
    <source>
        <dbReference type="Google" id="ProtNLM"/>
    </source>
</evidence>
<dbReference type="EMBL" id="CM004398">
    <property type="protein sequence ID" value="OAY35916.1"/>
    <property type="molecule type" value="Genomic_DNA"/>
</dbReference>
<feature type="coiled-coil region" evidence="1">
    <location>
        <begin position="252"/>
        <end position="311"/>
    </location>
</feature>